<name>T1KB74_TETUR</name>
<feature type="domain" description="AMP-dependent synthetase/ligase" evidence="22">
    <location>
        <begin position="57"/>
        <end position="380"/>
    </location>
</feature>
<keyword evidence="10" id="KW-1133">Transmembrane helix</keyword>
<dbReference type="Gene3D" id="3.40.50.12780">
    <property type="entry name" value="N-terminal domain of ligase-like"/>
    <property type="match status" value="1"/>
</dbReference>
<dbReference type="GO" id="GO:0005789">
    <property type="term" value="C:endoplasmic reticulum membrane"/>
    <property type="evidence" value="ECO:0007669"/>
    <property type="project" value="TreeGrafter"/>
</dbReference>
<evidence type="ECO:0000256" key="20">
    <source>
        <dbReference type="ARBA" id="ARBA00068795"/>
    </source>
</evidence>
<dbReference type="Proteomes" id="UP000015104">
    <property type="component" value="Unassembled WGS sequence"/>
</dbReference>
<keyword evidence="4" id="KW-1003">Cell membrane</keyword>
<proteinExistence type="inferred from homology"/>
<evidence type="ECO:0000256" key="9">
    <source>
        <dbReference type="ARBA" id="ARBA00022840"/>
    </source>
</evidence>
<evidence type="ECO:0000256" key="6">
    <source>
        <dbReference type="ARBA" id="ARBA00022692"/>
    </source>
</evidence>
<evidence type="ECO:0000256" key="1">
    <source>
        <dbReference type="ARBA" id="ARBA00004651"/>
    </source>
</evidence>
<sequence length="624" mass="70272">MSSNSLVSIFKRIQHYGKVFYLSIGRDIKGSRLLVSMQAYAWKMKRSNATVVTQFNHVVSANKNKPAIICQDKVWTFQDLDSFSNKIAQTFVSSGYKPGDEVALLMDNKPEFVGIWLGAAKAGLITALLNTNLKSSTLLHSISVIKTRALIYDSIFESVVQDLQKILPSDKTIQFYRYDENGKKVDEKNTKAKSLIPLIEASADRPVNYIGQVKNRLLYIYTSGTTGFPKAAIITHGQFCLFGHTIQKLTSMTSKDVLYIPLPLYHFAGGVLGISNCLIYGTTTALRNKFSVKHFWDDCKKYNCTVAQYIGETVRYLLAQPPSAKDRDHNVRCVYGNGFRPTFWVEFKERFGIPNVIEIYGSTEGVARSANVNSHNGACGFIPSWIPTWLLTKFFPIMLIHIDQETGEPIRNEKGLCVACEPGEVGQVVAKVDKRDLTKTFAGYTDKEATRSKILKDVFRKGDSYYASGDLLVRDELGYLYFVDRTGDTFRWKGENVSTGEVEAVIGSITNHADTVVYGVLVPGNEGRAGMVAIRDTTGSLDLKDLLIKMKKELPQYAIPIFIRLTADIEVTSTFKMPKFTLKKESYDINLVNDPIFVLDWKNEEYKKLDKETYNKIINGEYKF</sequence>
<keyword evidence="5" id="KW-0436">Ligase</keyword>
<protein>
    <recommendedName>
        <fullName evidence="20">Very long-chain fatty acid transport protein</fullName>
        <ecNumber evidence="14">6.2.1.3</ecNumber>
    </recommendedName>
    <alternativeName>
        <fullName evidence="16">Long-chain-fatty-acid--CoA ligase</fullName>
    </alternativeName>
    <alternativeName>
        <fullName evidence="21">Very-long-chain acyl-CoA synthetase</fullName>
    </alternativeName>
</protein>
<comment type="catalytic activity">
    <reaction evidence="18">
        <text>tetracosanoate + ATP + CoA = tetracosanoyl-CoA + AMP + diphosphate</text>
        <dbReference type="Rhea" id="RHEA:33639"/>
        <dbReference type="ChEBI" id="CHEBI:30616"/>
        <dbReference type="ChEBI" id="CHEBI:31014"/>
        <dbReference type="ChEBI" id="CHEBI:33019"/>
        <dbReference type="ChEBI" id="CHEBI:57287"/>
        <dbReference type="ChEBI" id="CHEBI:65052"/>
        <dbReference type="ChEBI" id="CHEBI:456215"/>
    </reaction>
    <physiologicalReaction direction="left-to-right" evidence="18">
        <dbReference type="Rhea" id="RHEA:33640"/>
    </physiologicalReaction>
</comment>
<dbReference type="OMA" id="IMPHSRF"/>
<evidence type="ECO:0000256" key="13">
    <source>
        <dbReference type="ARBA" id="ARBA00023140"/>
    </source>
</evidence>
<dbReference type="InterPro" id="IPR042099">
    <property type="entry name" value="ANL_N_sf"/>
</dbReference>
<dbReference type="Gene3D" id="3.30.300.30">
    <property type="match status" value="1"/>
</dbReference>
<keyword evidence="11" id="KW-0445">Lipid transport</keyword>
<dbReference type="InterPro" id="IPR045851">
    <property type="entry name" value="AMP-bd_C_sf"/>
</dbReference>
<evidence type="ECO:0000256" key="11">
    <source>
        <dbReference type="ARBA" id="ARBA00023055"/>
    </source>
</evidence>
<evidence type="ECO:0000256" key="2">
    <source>
        <dbReference type="ARBA" id="ARBA00006432"/>
    </source>
</evidence>
<dbReference type="PANTHER" id="PTHR43107">
    <property type="entry name" value="LONG-CHAIN FATTY ACID TRANSPORT PROTEIN"/>
    <property type="match status" value="1"/>
</dbReference>
<reference evidence="23" key="2">
    <citation type="submission" date="2015-06" db="UniProtKB">
        <authorList>
            <consortium name="EnsemblMetazoa"/>
        </authorList>
    </citation>
    <scope>IDENTIFICATION</scope>
</reference>
<evidence type="ECO:0000313" key="23">
    <source>
        <dbReference type="EnsemblMetazoa" id="tetur08g03090.1"/>
    </source>
</evidence>
<keyword evidence="6" id="KW-0812">Transmembrane</keyword>
<dbReference type="GO" id="GO:0005324">
    <property type="term" value="F:long-chain fatty acid transmembrane transporter activity"/>
    <property type="evidence" value="ECO:0007669"/>
    <property type="project" value="TreeGrafter"/>
</dbReference>
<keyword evidence="8" id="KW-0443">Lipid metabolism</keyword>
<keyword evidence="24" id="KW-1185">Reference proteome</keyword>
<evidence type="ECO:0000256" key="17">
    <source>
        <dbReference type="ARBA" id="ARBA00046271"/>
    </source>
</evidence>
<evidence type="ECO:0000313" key="24">
    <source>
        <dbReference type="Proteomes" id="UP000015104"/>
    </source>
</evidence>
<comment type="subcellular location">
    <subcellularLocation>
        <location evidence="1">Cell membrane</location>
        <topology evidence="1">Multi-pass membrane protein</topology>
    </subcellularLocation>
    <subcellularLocation>
        <location evidence="17">Peroxisome membrane</location>
    </subcellularLocation>
</comment>
<keyword evidence="9" id="KW-0067">ATP-binding</keyword>
<dbReference type="HOGENOM" id="CLU_000022_46_2_1"/>
<dbReference type="InterPro" id="IPR000873">
    <property type="entry name" value="AMP-dep_synth/lig_dom"/>
</dbReference>
<dbReference type="EMBL" id="CAEY01001946">
    <property type="status" value="NOT_ANNOTATED_CDS"/>
    <property type="molecule type" value="Genomic_DNA"/>
</dbReference>
<dbReference type="InterPro" id="IPR020845">
    <property type="entry name" value="AMP-binding_CS"/>
</dbReference>
<evidence type="ECO:0000256" key="14">
    <source>
        <dbReference type="ARBA" id="ARBA00026121"/>
    </source>
</evidence>
<dbReference type="FunFam" id="3.30.300.30:FF:000002">
    <property type="entry name" value="Long-chain fatty acid transport protein 1"/>
    <property type="match status" value="1"/>
</dbReference>
<dbReference type="GO" id="GO:0005886">
    <property type="term" value="C:plasma membrane"/>
    <property type="evidence" value="ECO:0007669"/>
    <property type="project" value="UniProtKB-SubCell"/>
</dbReference>
<dbReference type="eggNOG" id="KOG1179">
    <property type="taxonomic scope" value="Eukaryota"/>
</dbReference>
<dbReference type="EnsemblMetazoa" id="tetur08g03090.1">
    <property type="protein sequence ID" value="tetur08g03090.1"/>
    <property type="gene ID" value="tetur08g03090"/>
</dbReference>
<comment type="similarity">
    <text evidence="2">Belongs to the ATP-dependent AMP-binding enzyme family.</text>
</comment>
<keyword evidence="12" id="KW-0472">Membrane</keyword>
<dbReference type="EC" id="6.2.1.3" evidence="14"/>
<evidence type="ECO:0000259" key="22">
    <source>
        <dbReference type="Pfam" id="PF00501"/>
    </source>
</evidence>
<dbReference type="PROSITE" id="PS00455">
    <property type="entry name" value="AMP_BINDING"/>
    <property type="match status" value="1"/>
</dbReference>
<gene>
    <name evidence="23" type="primary">107362335</name>
</gene>
<evidence type="ECO:0000256" key="12">
    <source>
        <dbReference type="ARBA" id="ARBA00023136"/>
    </source>
</evidence>
<dbReference type="SUPFAM" id="SSF56801">
    <property type="entry name" value="Acetyl-CoA synthetase-like"/>
    <property type="match status" value="1"/>
</dbReference>
<evidence type="ECO:0000256" key="10">
    <source>
        <dbReference type="ARBA" id="ARBA00022989"/>
    </source>
</evidence>
<dbReference type="GO" id="GO:0005778">
    <property type="term" value="C:peroxisomal membrane"/>
    <property type="evidence" value="ECO:0007669"/>
    <property type="project" value="UniProtKB-SubCell"/>
</dbReference>
<dbReference type="Pfam" id="PF00501">
    <property type="entry name" value="AMP-binding"/>
    <property type="match status" value="1"/>
</dbReference>
<accession>T1KB74</accession>
<keyword evidence="3" id="KW-0813">Transport</keyword>
<dbReference type="AlphaFoldDB" id="T1KB74"/>
<comment type="function">
    <text evidence="19">Acyl-CoA synthetase required for both the import of long chain fatty acids (LCFAs) (C14-C18) and the activation very long chain fatty acids (VLCFAs) (C20-C26) by esterification of the fatty acids into metabolically active CoA-thioesters for subsequent degradation or incorporation into phospholipids. The transport and fatty acyl-CoA synthetase activities are genetically separable and are thus independent activities. Esterifies VLCFAs in the peroxisome matrix. The VLCFAs are actively transported into peroxisomes by a PXA1-PXA2 heterodimeric transporter in the peroxisomal membrane.</text>
</comment>
<comment type="catalytic activity">
    <reaction evidence="15">
        <text>a very long-chain fatty acid + ATP + CoA = a very long-chain fatty acyl-CoA + AMP + diphosphate</text>
        <dbReference type="Rhea" id="RHEA:54536"/>
        <dbReference type="ChEBI" id="CHEBI:30616"/>
        <dbReference type="ChEBI" id="CHEBI:33019"/>
        <dbReference type="ChEBI" id="CHEBI:57287"/>
        <dbReference type="ChEBI" id="CHEBI:58950"/>
        <dbReference type="ChEBI" id="CHEBI:138261"/>
        <dbReference type="ChEBI" id="CHEBI:456215"/>
    </reaction>
    <physiologicalReaction direction="left-to-right" evidence="15">
        <dbReference type="Rhea" id="RHEA:54537"/>
    </physiologicalReaction>
</comment>
<organism evidence="23 24">
    <name type="scientific">Tetranychus urticae</name>
    <name type="common">Two-spotted spider mite</name>
    <dbReference type="NCBI Taxonomy" id="32264"/>
    <lineage>
        <taxon>Eukaryota</taxon>
        <taxon>Metazoa</taxon>
        <taxon>Ecdysozoa</taxon>
        <taxon>Arthropoda</taxon>
        <taxon>Chelicerata</taxon>
        <taxon>Arachnida</taxon>
        <taxon>Acari</taxon>
        <taxon>Acariformes</taxon>
        <taxon>Trombidiformes</taxon>
        <taxon>Prostigmata</taxon>
        <taxon>Eleutherengona</taxon>
        <taxon>Raphignathae</taxon>
        <taxon>Tetranychoidea</taxon>
        <taxon>Tetranychidae</taxon>
        <taxon>Tetranychus</taxon>
    </lineage>
</organism>
<keyword evidence="13" id="KW-0576">Peroxisome</keyword>
<dbReference type="GO" id="GO:0044539">
    <property type="term" value="P:long-chain fatty acid import into cell"/>
    <property type="evidence" value="ECO:0007669"/>
    <property type="project" value="TreeGrafter"/>
</dbReference>
<reference evidence="24" key="1">
    <citation type="submission" date="2011-08" db="EMBL/GenBank/DDBJ databases">
        <authorList>
            <person name="Rombauts S."/>
        </authorList>
    </citation>
    <scope>NUCLEOTIDE SEQUENCE</scope>
    <source>
        <strain evidence="24">London</strain>
    </source>
</reference>
<evidence type="ECO:0000256" key="3">
    <source>
        <dbReference type="ARBA" id="ARBA00022448"/>
    </source>
</evidence>
<evidence type="ECO:0000256" key="8">
    <source>
        <dbReference type="ARBA" id="ARBA00022832"/>
    </source>
</evidence>
<dbReference type="NCBIfam" id="NF006134">
    <property type="entry name" value="PRK08279.1"/>
    <property type="match status" value="1"/>
</dbReference>
<evidence type="ECO:0000256" key="18">
    <source>
        <dbReference type="ARBA" id="ARBA00048666"/>
    </source>
</evidence>
<dbReference type="FunFam" id="3.40.50.12780:FF:000019">
    <property type="entry name" value="Long-chain fatty acid transporter"/>
    <property type="match status" value="1"/>
</dbReference>
<evidence type="ECO:0000256" key="19">
    <source>
        <dbReference type="ARBA" id="ARBA00060276"/>
    </source>
</evidence>
<evidence type="ECO:0000256" key="15">
    <source>
        <dbReference type="ARBA" id="ARBA00036527"/>
    </source>
</evidence>
<keyword evidence="8" id="KW-0276">Fatty acid metabolism</keyword>
<evidence type="ECO:0000256" key="7">
    <source>
        <dbReference type="ARBA" id="ARBA00022741"/>
    </source>
</evidence>
<dbReference type="PANTHER" id="PTHR43107:SF15">
    <property type="entry name" value="FATTY ACID TRANSPORT PROTEIN 3, ISOFORM A"/>
    <property type="match status" value="1"/>
</dbReference>
<dbReference type="OrthoDB" id="288590at2759"/>
<evidence type="ECO:0000256" key="5">
    <source>
        <dbReference type="ARBA" id="ARBA00022598"/>
    </source>
</evidence>
<dbReference type="GO" id="GO:0005524">
    <property type="term" value="F:ATP binding"/>
    <property type="evidence" value="ECO:0007669"/>
    <property type="project" value="UniProtKB-KW"/>
</dbReference>
<dbReference type="GO" id="GO:0004467">
    <property type="term" value="F:long-chain fatty acid-CoA ligase activity"/>
    <property type="evidence" value="ECO:0007669"/>
    <property type="project" value="UniProtKB-EC"/>
</dbReference>
<evidence type="ECO:0000256" key="4">
    <source>
        <dbReference type="ARBA" id="ARBA00022475"/>
    </source>
</evidence>
<evidence type="ECO:0000256" key="16">
    <source>
        <dbReference type="ARBA" id="ARBA00041297"/>
    </source>
</evidence>
<keyword evidence="7" id="KW-0547">Nucleotide-binding</keyword>
<evidence type="ECO:0000256" key="21">
    <source>
        <dbReference type="ARBA" id="ARBA00078285"/>
    </source>
</evidence>
<dbReference type="STRING" id="32264.T1KB74"/>